<protein>
    <submittedName>
        <fullName evidence="3">Fumarylacetoacetate hydrolase family protein</fullName>
    </submittedName>
</protein>
<evidence type="ECO:0000313" key="4">
    <source>
        <dbReference type="Proteomes" id="UP001165679"/>
    </source>
</evidence>
<dbReference type="InterPro" id="IPR011234">
    <property type="entry name" value="Fumarylacetoacetase-like_C"/>
</dbReference>
<evidence type="ECO:0000256" key="1">
    <source>
        <dbReference type="ARBA" id="ARBA00022723"/>
    </source>
</evidence>
<dbReference type="Pfam" id="PF01557">
    <property type="entry name" value="FAA_hydrolase"/>
    <property type="match status" value="1"/>
</dbReference>
<reference evidence="3" key="1">
    <citation type="submission" date="2022-09" db="EMBL/GenBank/DDBJ databases">
        <title>Rhodovastum sp. nov. RN2-1 isolated from soil in Seongnam, South Korea.</title>
        <authorList>
            <person name="Le N.T."/>
        </authorList>
    </citation>
    <scope>NUCLEOTIDE SEQUENCE</scope>
    <source>
        <strain evidence="3">RN2-1</strain>
    </source>
</reference>
<dbReference type="Proteomes" id="UP001165679">
    <property type="component" value="Unassembled WGS sequence"/>
</dbReference>
<evidence type="ECO:0000313" key="3">
    <source>
        <dbReference type="EMBL" id="MCW3476959.1"/>
    </source>
</evidence>
<dbReference type="SUPFAM" id="SSF56529">
    <property type="entry name" value="FAH"/>
    <property type="match status" value="1"/>
</dbReference>
<organism evidence="3 4">
    <name type="scientific">Limobrevibacterium gyesilva</name>
    <dbReference type="NCBI Taxonomy" id="2991712"/>
    <lineage>
        <taxon>Bacteria</taxon>
        <taxon>Pseudomonadati</taxon>
        <taxon>Pseudomonadota</taxon>
        <taxon>Alphaproteobacteria</taxon>
        <taxon>Acetobacterales</taxon>
        <taxon>Acetobacteraceae</taxon>
        <taxon>Limobrevibacterium</taxon>
    </lineage>
</organism>
<sequence>MKLATYEAAGHRSFGILTPGGVIDLARRLGVADMEAMLAQGLLGHAGSFANDAPDHTRFRLLKPLHHPGKCFCVGVNYPDRNAEYKDGSTLPKYASLFQRVPESFSGPDEAILRPPESTQFDYEGEIVLVIGTPGRRIPAADAMHHVAGYTLANEGTLRDWIRHGKFNVTQGKNFYRSGALGPYITTRDEAGDGPFHLTTHVNGELRQEDTTDRMMFSMGKIIEYVSIFTPLAAGDIILTGTPTGAGARFDPPKWLVPGDEVVVTATGLGTLRNRVADETP</sequence>
<keyword evidence="4" id="KW-1185">Reference proteome</keyword>
<name>A0AA42CFR9_9PROT</name>
<dbReference type="GO" id="GO:0016787">
    <property type="term" value="F:hydrolase activity"/>
    <property type="evidence" value="ECO:0007669"/>
    <property type="project" value="UniProtKB-KW"/>
</dbReference>
<gene>
    <name evidence="3" type="ORF">OL599_20540</name>
</gene>
<dbReference type="AlphaFoldDB" id="A0AA42CFR9"/>
<dbReference type="PANTHER" id="PTHR11820:SF112">
    <property type="entry name" value="FUMARYLACETOACETATE HYDROLASE FAMILY PROTEIN (AFU_ORTHOLOGUE AFUA_1G02370)-RELATED"/>
    <property type="match status" value="1"/>
</dbReference>
<keyword evidence="1" id="KW-0479">Metal-binding</keyword>
<dbReference type="GO" id="GO:0046872">
    <property type="term" value="F:metal ion binding"/>
    <property type="evidence" value="ECO:0007669"/>
    <property type="project" value="UniProtKB-KW"/>
</dbReference>
<dbReference type="Gene3D" id="3.90.850.10">
    <property type="entry name" value="Fumarylacetoacetase-like, C-terminal domain"/>
    <property type="match status" value="1"/>
</dbReference>
<dbReference type="EMBL" id="JAPDNT010000027">
    <property type="protein sequence ID" value="MCW3476959.1"/>
    <property type="molecule type" value="Genomic_DNA"/>
</dbReference>
<dbReference type="RefSeq" id="WP_264715816.1">
    <property type="nucleotide sequence ID" value="NZ_JAPDNT010000027.1"/>
</dbReference>
<dbReference type="PANTHER" id="PTHR11820">
    <property type="entry name" value="ACYLPYRUVASE"/>
    <property type="match status" value="1"/>
</dbReference>
<proteinExistence type="predicted"/>
<accession>A0AA42CFR9</accession>
<dbReference type="InterPro" id="IPR036663">
    <property type="entry name" value="Fumarylacetoacetase_C_sf"/>
</dbReference>
<feature type="domain" description="Fumarylacetoacetase-like C-terminal" evidence="2">
    <location>
        <begin position="70"/>
        <end position="276"/>
    </location>
</feature>
<reference evidence="3" key="2">
    <citation type="submission" date="2022-10" db="EMBL/GenBank/DDBJ databases">
        <authorList>
            <person name="Trinh H.N."/>
        </authorList>
    </citation>
    <scope>NUCLEOTIDE SEQUENCE</scope>
    <source>
        <strain evidence="3">RN2-1</strain>
    </source>
</reference>
<evidence type="ECO:0000259" key="2">
    <source>
        <dbReference type="Pfam" id="PF01557"/>
    </source>
</evidence>
<keyword evidence="3" id="KW-0378">Hydrolase</keyword>
<comment type="caution">
    <text evidence="3">The sequence shown here is derived from an EMBL/GenBank/DDBJ whole genome shotgun (WGS) entry which is preliminary data.</text>
</comment>